<comment type="caution">
    <text evidence="2">The sequence shown here is derived from an EMBL/GenBank/DDBJ whole genome shotgun (WGS) entry which is preliminary data.</text>
</comment>
<feature type="compositionally biased region" description="Basic and acidic residues" evidence="1">
    <location>
        <begin position="278"/>
        <end position="288"/>
    </location>
</feature>
<feature type="compositionally biased region" description="Basic and acidic residues" evidence="1">
    <location>
        <begin position="198"/>
        <end position="208"/>
    </location>
</feature>
<reference evidence="2" key="1">
    <citation type="submission" date="2020-10" db="EMBL/GenBank/DDBJ databases">
        <authorList>
            <person name="Kikuchi T."/>
        </authorList>
    </citation>
    <scope>NUCLEOTIDE SEQUENCE</scope>
    <source>
        <strain evidence="2">NKZ352</strain>
    </source>
</reference>
<dbReference type="EMBL" id="CAJGYM010000006">
    <property type="protein sequence ID" value="CAD6187607.1"/>
    <property type="molecule type" value="Genomic_DNA"/>
</dbReference>
<proteinExistence type="predicted"/>
<name>A0A8S1GVN2_9PELO</name>
<evidence type="ECO:0000313" key="3">
    <source>
        <dbReference type="Proteomes" id="UP000835052"/>
    </source>
</evidence>
<feature type="region of interest" description="Disordered" evidence="1">
    <location>
        <begin position="313"/>
        <end position="343"/>
    </location>
</feature>
<protein>
    <submittedName>
        <fullName evidence="2">Uncharacterized protein</fullName>
    </submittedName>
</protein>
<organism evidence="2 3">
    <name type="scientific">Caenorhabditis auriculariae</name>
    <dbReference type="NCBI Taxonomy" id="2777116"/>
    <lineage>
        <taxon>Eukaryota</taxon>
        <taxon>Metazoa</taxon>
        <taxon>Ecdysozoa</taxon>
        <taxon>Nematoda</taxon>
        <taxon>Chromadorea</taxon>
        <taxon>Rhabditida</taxon>
        <taxon>Rhabditina</taxon>
        <taxon>Rhabditomorpha</taxon>
        <taxon>Rhabditoidea</taxon>
        <taxon>Rhabditidae</taxon>
        <taxon>Peloderinae</taxon>
        <taxon>Caenorhabditis</taxon>
    </lineage>
</organism>
<sequence>MATEKKTPQFLELIPRLIQEPINFDLPKHFIENHGLLSKLLPHPGLGIAGTQSKTLNEAPRHVYNMSEEKRDDNEGPFCRTPDLESQDTVKTLNELRDMCNMARKKDDITRDPSAAPRTWNRKDTVKTLNEGSRHVQHGEEKGTTPNEGPSDENHGDEIEDATVPGTHPQDTLKTLNEVRDMCNMARKKGRRPTRTMNENHGDEKEDATVPWNSSPDSSRTVNFDISKTFIENHGFTFLSFCRTPDLESQDTLKTLNEVRDMCNMARKKRRRPTRTINENHGDKKEDATVPGTHPQDTLKTLNEVRDMCNMARKKRRRPTRTINENHGDKKEDATVPGTHPQDDSMAWKTIESSSSPLLINEILATIPFILSSHLSTSYSQGGPLPIQKAVVGGQYKTGINPPSQLIEKVEKRRRAPCLDTQQPEGSLISKLTERRSRACWM</sequence>
<feature type="compositionally biased region" description="Basic and acidic residues" evidence="1">
    <location>
        <begin position="121"/>
        <end position="143"/>
    </location>
</feature>
<evidence type="ECO:0000256" key="1">
    <source>
        <dbReference type="SAM" id="MobiDB-lite"/>
    </source>
</evidence>
<evidence type="ECO:0000313" key="2">
    <source>
        <dbReference type="EMBL" id="CAD6187607.1"/>
    </source>
</evidence>
<feature type="compositionally biased region" description="Basic and acidic residues" evidence="1">
    <location>
        <begin position="324"/>
        <end position="334"/>
    </location>
</feature>
<dbReference type="Proteomes" id="UP000835052">
    <property type="component" value="Unassembled WGS sequence"/>
</dbReference>
<accession>A0A8S1GVN2</accession>
<feature type="region of interest" description="Disordered" evidence="1">
    <location>
        <begin position="107"/>
        <end position="172"/>
    </location>
</feature>
<dbReference type="AlphaFoldDB" id="A0A8S1GVN2"/>
<keyword evidence="3" id="KW-1185">Reference proteome</keyword>
<gene>
    <name evidence="2" type="ORF">CAUJ_LOCUS3526</name>
</gene>
<feature type="region of interest" description="Disordered" evidence="1">
    <location>
        <begin position="188"/>
        <end position="219"/>
    </location>
</feature>
<feature type="region of interest" description="Disordered" evidence="1">
    <location>
        <begin position="267"/>
        <end position="297"/>
    </location>
</feature>